<evidence type="ECO:0000256" key="2">
    <source>
        <dbReference type="ARBA" id="ARBA00006837"/>
    </source>
</evidence>
<keyword evidence="9 12" id="KW-0811">Translocation</keyword>
<dbReference type="InterPro" id="IPR013875">
    <property type="entry name" value="Pam17"/>
</dbReference>
<dbReference type="AlphaFoldDB" id="A0AAV9H1D5"/>
<evidence type="ECO:0000313" key="13">
    <source>
        <dbReference type="EMBL" id="KAK4454556.1"/>
    </source>
</evidence>
<organism evidence="13 14">
    <name type="scientific">Podospora aff. communis PSN243</name>
    <dbReference type="NCBI Taxonomy" id="3040156"/>
    <lineage>
        <taxon>Eukaryota</taxon>
        <taxon>Fungi</taxon>
        <taxon>Dikarya</taxon>
        <taxon>Ascomycota</taxon>
        <taxon>Pezizomycotina</taxon>
        <taxon>Sordariomycetes</taxon>
        <taxon>Sordariomycetidae</taxon>
        <taxon>Sordariales</taxon>
        <taxon>Podosporaceae</taxon>
        <taxon>Podospora</taxon>
    </lineage>
</organism>
<sequence>MLTSSATTMLRSSMGRSAGSLQPLLFRAAACPHSNSKTILFPMAPKAIPARRPLSTAATSPIRFRVECTQPVTTRRYASTIRPRTDAETDATAAEAAAAAQAAAHPESATLDWNNFFQLRKTRRRLQQVFSGAGALTGGAGGFAVLSSGALESVVGKIPLDPFVTMGLMTFGFMALGWLIGPVLGTVVFNLIKRKYKAQMAVKESQFFARIKKHRVDPTSSSMNNPVPDFYGEKISSVAGYRQWLKDQRAYIKKRSSPFL</sequence>
<dbReference type="EMBL" id="MU865916">
    <property type="protein sequence ID" value="KAK4454556.1"/>
    <property type="molecule type" value="Genomic_DNA"/>
</dbReference>
<gene>
    <name evidence="13" type="ORF">QBC34DRAFT_375064</name>
</gene>
<dbReference type="Pfam" id="PF08566">
    <property type="entry name" value="Pam17"/>
    <property type="match status" value="1"/>
</dbReference>
<keyword evidence="7" id="KW-0809">Transit peptide</keyword>
<keyword evidence="10 12" id="KW-0496">Mitochondrion</keyword>
<dbReference type="PANTHER" id="PTHR28021">
    <property type="entry name" value="PRESEQUENCE TRANSLOCATED-ASSOCIATED MOTOR SUBUNIT PAM17, MITOCHONDRIAL"/>
    <property type="match status" value="1"/>
</dbReference>
<evidence type="ECO:0000256" key="12">
    <source>
        <dbReference type="RuleBase" id="RU367146"/>
    </source>
</evidence>
<keyword evidence="5 12" id="KW-0999">Mitochondrion inner membrane</keyword>
<keyword evidence="4 12" id="KW-0812">Transmembrane</keyword>
<evidence type="ECO:0000256" key="1">
    <source>
        <dbReference type="ARBA" id="ARBA00004448"/>
    </source>
</evidence>
<evidence type="ECO:0000256" key="8">
    <source>
        <dbReference type="ARBA" id="ARBA00022989"/>
    </source>
</evidence>
<dbReference type="PANTHER" id="PTHR28021:SF1">
    <property type="entry name" value="PRESEQUENCE TRANSLOCATED-ASSOCIATED MOTOR SUBUNIT PAM17, MITOCHONDRIAL"/>
    <property type="match status" value="1"/>
</dbReference>
<reference evidence="13" key="2">
    <citation type="submission" date="2023-05" db="EMBL/GenBank/DDBJ databases">
        <authorList>
            <consortium name="Lawrence Berkeley National Laboratory"/>
            <person name="Steindorff A."/>
            <person name="Hensen N."/>
            <person name="Bonometti L."/>
            <person name="Westerberg I."/>
            <person name="Brannstrom I.O."/>
            <person name="Guillou S."/>
            <person name="Cros-Aarteil S."/>
            <person name="Calhoun S."/>
            <person name="Haridas S."/>
            <person name="Kuo A."/>
            <person name="Mondo S."/>
            <person name="Pangilinan J."/>
            <person name="Riley R."/>
            <person name="Labutti K."/>
            <person name="Andreopoulos B."/>
            <person name="Lipzen A."/>
            <person name="Chen C."/>
            <person name="Yanf M."/>
            <person name="Daum C."/>
            <person name="Ng V."/>
            <person name="Clum A."/>
            <person name="Ohm R."/>
            <person name="Martin F."/>
            <person name="Silar P."/>
            <person name="Natvig D."/>
            <person name="Lalanne C."/>
            <person name="Gautier V."/>
            <person name="Ament-Velasquez S.L."/>
            <person name="Kruys A."/>
            <person name="Hutchinson M.I."/>
            <person name="Powell A.J."/>
            <person name="Barry K."/>
            <person name="Miller A.N."/>
            <person name="Grigoriev I.V."/>
            <person name="Debuchy R."/>
            <person name="Gladieux P."/>
            <person name="Thoren M.H."/>
            <person name="Johannesson H."/>
        </authorList>
    </citation>
    <scope>NUCLEOTIDE SEQUENCE</scope>
    <source>
        <strain evidence="13">PSN243</strain>
    </source>
</reference>
<comment type="subcellular location">
    <subcellularLocation>
        <location evidence="1 12">Mitochondrion inner membrane</location>
        <topology evidence="1 12">Multi-pass membrane protein</topology>
    </subcellularLocation>
</comment>
<feature type="transmembrane region" description="Helical" evidence="12">
    <location>
        <begin position="171"/>
        <end position="192"/>
    </location>
</feature>
<dbReference type="Proteomes" id="UP001321760">
    <property type="component" value="Unassembled WGS sequence"/>
</dbReference>
<evidence type="ECO:0000256" key="7">
    <source>
        <dbReference type="ARBA" id="ARBA00022946"/>
    </source>
</evidence>
<comment type="similarity">
    <text evidence="2 12">Belongs to the PAM17 family.</text>
</comment>
<protein>
    <recommendedName>
        <fullName evidence="12">Presequence translocated-associated motor subunit PAM17</fullName>
    </recommendedName>
</protein>
<comment type="subunit">
    <text evidence="12">Component of the PAM complex.</text>
</comment>
<evidence type="ECO:0000256" key="4">
    <source>
        <dbReference type="ARBA" id="ARBA00022692"/>
    </source>
</evidence>
<accession>A0AAV9H1D5</accession>
<evidence type="ECO:0000256" key="5">
    <source>
        <dbReference type="ARBA" id="ARBA00022792"/>
    </source>
</evidence>
<reference evidence="13" key="1">
    <citation type="journal article" date="2023" name="Mol. Phylogenet. Evol.">
        <title>Genome-scale phylogeny and comparative genomics of the fungal order Sordariales.</title>
        <authorList>
            <person name="Hensen N."/>
            <person name="Bonometti L."/>
            <person name="Westerberg I."/>
            <person name="Brannstrom I.O."/>
            <person name="Guillou S."/>
            <person name="Cros-Aarteil S."/>
            <person name="Calhoun S."/>
            <person name="Haridas S."/>
            <person name="Kuo A."/>
            <person name="Mondo S."/>
            <person name="Pangilinan J."/>
            <person name="Riley R."/>
            <person name="LaButti K."/>
            <person name="Andreopoulos B."/>
            <person name="Lipzen A."/>
            <person name="Chen C."/>
            <person name="Yan M."/>
            <person name="Daum C."/>
            <person name="Ng V."/>
            <person name="Clum A."/>
            <person name="Steindorff A."/>
            <person name="Ohm R.A."/>
            <person name="Martin F."/>
            <person name="Silar P."/>
            <person name="Natvig D.O."/>
            <person name="Lalanne C."/>
            <person name="Gautier V."/>
            <person name="Ament-Velasquez S.L."/>
            <person name="Kruys A."/>
            <person name="Hutchinson M.I."/>
            <person name="Powell A.J."/>
            <person name="Barry K."/>
            <person name="Miller A.N."/>
            <person name="Grigoriev I.V."/>
            <person name="Debuchy R."/>
            <person name="Gladieux P."/>
            <person name="Hiltunen Thoren M."/>
            <person name="Johannesson H."/>
        </authorList>
    </citation>
    <scope>NUCLEOTIDE SEQUENCE</scope>
    <source>
        <strain evidence="13">PSN243</strain>
    </source>
</reference>
<evidence type="ECO:0000256" key="9">
    <source>
        <dbReference type="ARBA" id="ARBA00023010"/>
    </source>
</evidence>
<dbReference type="GO" id="GO:0001405">
    <property type="term" value="C:PAM complex, Tim23 associated import motor"/>
    <property type="evidence" value="ECO:0007669"/>
    <property type="project" value="UniProtKB-UniRule"/>
</dbReference>
<evidence type="ECO:0000256" key="3">
    <source>
        <dbReference type="ARBA" id="ARBA00022448"/>
    </source>
</evidence>
<comment type="function">
    <text evidence="12">Component of the PAM complex, a complex required for the translocation of transit peptide-containing proteins from the inner membrane into the mitochondrial matrix in an ATP-dependent manner.</text>
</comment>
<evidence type="ECO:0000313" key="14">
    <source>
        <dbReference type="Proteomes" id="UP001321760"/>
    </source>
</evidence>
<keyword evidence="14" id="KW-1185">Reference proteome</keyword>
<keyword evidence="6 12" id="KW-0653">Protein transport</keyword>
<keyword evidence="8 12" id="KW-1133">Transmembrane helix</keyword>
<proteinExistence type="inferred from homology"/>
<feature type="transmembrane region" description="Helical" evidence="12">
    <location>
        <begin position="129"/>
        <end position="151"/>
    </location>
</feature>
<dbReference type="GO" id="GO:0030150">
    <property type="term" value="P:protein import into mitochondrial matrix"/>
    <property type="evidence" value="ECO:0007669"/>
    <property type="project" value="UniProtKB-UniRule"/>
</dbReference>
<keyword evidence="3 12" id="KW-0813">Transport</keyword>
<comment type="caution">
    <text evidence="13">The sequence shown here is derived from an EMBL/GenBank/DDBJ whole genome shotgun (WGS) entry which is preliminary data.</text>
</comment>
<keyword evidence="11 12" id="KW-0472">Membrane</keyword>
<evidence type="ECO:0000256" key="11">
    <source>
        <dbReference type="ARBA" id="ARBA00023136"/>
    </source>
</evidence>
<name>A0AAV9H1D5_9PEZI</name>
<evidence type="ECO:0000256" key="6">
    <source>
        <dbReference type="ARBA" id="ARBA00022927"/>
    </source>
</evidence>
<evidence type="ECO:0000256" key="10">
    <source>
        <dbReference type="ARBA" id="ARBA00023128"/>
    </source>
</evidence>